<dbReference type="PROSITE" id="PS51740">
    <property type="entry name" value="SPOVT_ABRB"/>
    <property type="match status" value="1"/>
</dbReference>
<dbReference type="AlphaFoldDB" id="A0A133VP95"/>
<feature type="domain" description="SpoVT-AbrB" evidence="1">
    <location>
        <begin position="3"/>
        <end position="48"/>
    </location>
</feature>
<keyword evidence="3" id="KW-1185">Reference proteome</keyword>
<dbReference type="Gene3D" id="2.10.260.10">
    <property type="match status" value="1"/>
</dbReference>
<sequence>MVESIVKIGKRGQITLPKEIREKEGLKEGSFLEISDIGGVLTLRKIEKKPSALDLFKEVGEALKKEGYTRETILELVKEPRKAS</sequence>
<evidence type="ECO:0000259" key="1">
    <source>
        <dbReference type="PROSITE" id="PS51740"/>
    </source>
</evidence>
<dbReference type="SUPFAM" id="SSF89447">
    <property type="entry name" value="AbrB/MazE/MraZ-like"/>
    <property type="match status" value="1"/>
</dbReference>
<comment type="caution">
    <text evidence="2">The sequence shown here is derived from an EMBL/GenBank/DDBJ whole genome shotgun (WGS) entry which is preliminary data.</text>
</comment>
<evidence type="ECO:0000313" key="3">
    <source>
        <dbReference type="Proteomes" id="UP000070256"/>
    </source>
</evidence>
<dbReference type="GO" id="GO:0003677">
    <property type="term" value="F:DNA binding"/>
    <property type="evidence" value="ECO:0007669"/>
    <property type="project" value="InterPro"/>
</dbReference>
<evidence type="ECO:0000313" key="2">
    <source>
        <dbReference type="EMBL" id="KXB08262.1"/>
    </source>
</evidence>
<accession>A0A133VP95</accession>
<protein>
    <recommendedName>
        <fullName evidence="1">SpoVT-AbrB domain-containing protein</fullName>
    </recommendedName>
</protein>
<dbReference type="InterPro" id="IPR037914">
    <property type="entry name" value="SpoVT-AbrB_sf"/>
</dbReference>
<organism evidence="2 3">
    <name type="scientific">candidate division MSBL1 archaeon SCGC-AAA385D11</name>
    <dbReference type="NCBI Taxonomy" id="1698286"/>
    <lineage>
        <taxon>Archaea</taxon>
        <taxon>Methanobacteriati</taxon>
        <taxon>Methanobacteriota</taxon>
        <taxon>candidate division MSBL1</taxon>
    </lineage>
</organism>
<dbReference type="InterPro" id="IPR007159">
    <property type="entry name" value="SpoVT-AbrB_dom"/>
</dbReference>
<dbReference type="EMBL" id="LHYK01000005">
    <property type="protein sequence ID" value="KXB08262.1"/>
    <property type="molecule type" value="Genomic_DNA"/>
</dbReference>
<proteinExistence type="predicted"/>
<dbReference type="Proteomes" id="UP000070256">
    <property type="component" value="Unassembled WGS sequence"/>
</dbReference>
<dbReference type="SMART" id="SM00966">
    <property type="entry name" value="SpoVT_AbrB"/>
    <property type="match status" value="1"/>
</dbReference>
<dbReference type="Pfam" id="PF04014">
    <property type="entry name" value="MazE_antitoxin"/>
    <property type="match status" value="1"/>
</dbReference>
<reference evidence="2 3" key="1">
    <citation type="journal article" date="2016" name="Sci. Rep.">
        <title>Metabolic traits of an uncultured archaeal lineage -MSBL1- from brine pools of the Red Sea.</title>
        <authorList>
            <person name="Mwirichia R."/>
            <person name="Alam I."/>
            <person name="Rashid M."/>
            <person name="Vinu M."/>
            <person name="Ba-Alawi W."/>
            <person name="Anthony Kamau A."/>
            <person name="Kamanda Ngugi D."/>
            <person name="Goker M."/>
            <person name="Klenk H.P."/>
            <person name="Bajic V."/>
            <person name="Stingl U."/>
        </authorList>
    </citation>
    <scope>NUCLEOTIDE SEQUENCE [LARGE SCALE GENOMIC DNA]</scope>
    <source>
        <strain evidence="2">SCGC-AAA385D11</strain>
    </source>
</reference>
<name>A0A133VP95_9EURY</name>
<dbReference type="NCBIfam" id="TIGR01439">
    <property type="entry name" value="lp_hng_hel_AbrB"/>
    <property type="match status" value="1"/>
</dbReference>
<gene>
    <name evidence="2" type="ORF">AKJ58_00505</name>
</gene>